<dbReference type="EMBL" id="CP090145">
    <property type="protein sequence ID" value="UOX32370.1"/>
    <property type="molecule type" value="Genomic_DNA"/>
</dbReference>
<proteinExistence type="predicted"/>
<organism evidence="1 2">
    <name type="scientific">Flavobacterium sediminilitoris</name>
    <dbReference type="NCBI Taxonomy" id="2024526"/>
    <lineage>
        <taxon>Bacteria</taxon>
        <taxon>Pseudomonadati</taxon>
        <taxon>Bacteroidota</taxon>
        <taxon>Flavobacteriia</taxon>
        <taxon>Flavobacteriales</taxon>
        <taxon>Flavobacteriaceae</taxon>
        <taxon>Flavobacterium</taxon>
    </lineage>
</organism>
<name>A0ABY4HHQ9_9FLAO</name>
<evidence type="ECO:0000313" key="2">
    <source>
        <dbReference type="Proteomes" id="UP000830454"/>
    </source>
</evidence>
<keyword evidence="2" id="KW-1185">Reference proteome</keyword>
<reference evidence="1" key="1">
    <citation type="submission" date="2021-12" db="EMBL/GenBank/DDBJ databases">
        <authorList>
            <person name="Cha I.-T."/>
            <person name="Lee K.-E."/>
            <person name="Park S.-J."/>
        </authorList>
    </citation>
    <scope>NUCLEOTIDE SEQUENCE</scope>
    <source>
        <strain evidence="1">YSM-43</strain>
    </source>
</reference>
<gene>
    <name evidence="1" type="ORF">LXD69_09930</name>
</gene>
<sequence>MKKLARPLMILSFIGILSIFAYGFSQNDQIENKLTTVRITEGINGPWDSRMTTIYPDGKIEKVDLEKLSPKDLTINLLTINKHINSLISTGLKLHSVSSGSGDGLVITTYTLTK</sequence>
<evidence type="ECO:0000313" key="1">
    <source>
        <dbReference type="EMBL" id="UOX32370.1"/>
    </source>
</evidence>
<dbReference type="RefSeq" id="WP_246915008.1">
    <property type="nucleotide sequence ID" value="NZ_CP090145.1"/>
</dbReference>
<protein>
    <submittedName>
        <fullName evidence="1">Uncharacterized protein</fullName>
    </submittedName>
</protein>
<dbReference type="Proteomes" id="UP000830454">
    <property type="component" value="Chromosome"/>
</dbReference>
<reference evidence="1" key="2">
    <citation type="submission" date="2022-04" db="EMBL/GenBank/DDBJ databases">
        <title>Complete Genome Sequence of Flavobacterium sediminilitoris YSM-43, Isolated from a Tidal Sediment.</title>
        <authorList>
            <person name="Lee P.A."/>
        </authorList>
    </citation>
    <scope>NUCLEOTIDE SEQUENCE</scope>
    <source>
        <strain evidence="1">YSM-43</strain>
    </source>
</reference>
<accession>A0ABY4HHQ9</accession>